<comment type="caution">
    <text evidence="2">The sequence shown here is derived from an EMBL/GenBank/DDBJ whole genome shotgun (WGS) entry which is preliminary data.</text>
</comment>
<gene>
    <name evidence="2" type="ORF">B0H16DRAFT_640411</name>
</gene>
<reference evidence="2" key="1">
    <citation type="submission" date="2023-03" db="EMBL/GenBank/DDBJ databases">
        <title>Massive genome expansion in bonnet fungi (Mycena s.s.) driven by repeated elements and novel gene families across ecological guilds.</title>
        <authorList>
            <consortium name="Lawrence Berkeley National Laboratory"/>
            <person name="Harder C.B."/>
            <person name="Miyauchi S."/>
            <person name="Viragh M."/>
            <person name="Kuo A."/>
            <person name="Thoen E."/>
            <person name="Andreopoulos B."/>
            <person name="Lu D."/>
            <person name="Skrede I."/>
            <person name="Drula E."/>
            <person name="Henrissat B."/>
            <person name="Morin E."/>
            <person name="Kohler A."/>
            <person name="Barry K."/>
            <person name="LaButti K."/>
            <person name="Morin E."/>
            <person name="Salamov A."/>
            <person name="Lipzen A."/>
            <person name="Mereny Z."/>
            <person name="Hegedus B."/>
            <person name="Baldrian P."/>
            <person name="Stursova M."/>
            <person name="Weitz H."/>
            <person name="Taylor A."/>
            <person name="Grigoriev I.V."/>
            <person name="Nagy L.G."/>
            <person name="Martin F."/>
            <person name="Kauserud H."/>
        </authorList>
    </citation>
    <scope>NUCLEOTIDE SEQUENCE</scope>
    <source>
        <strain evidence="2">CBHHK182m</strain>
    </source>
</reference>
<dbReference type="PANTHER" id="PTHR10039">
    <property type="entry name" value="AMELOGENIN"/>
    <property type="match status" value="1"/>
</dbReference>
<evidence type="ECO:0000313" key="3">
    <source>
        <dbReference type="Proteomes" id="UP001215598"/>
    </source>
</evidence>
<dbReference type="InterPro" id="IPR054471">
    <property type="entry name" value="GPIID_WHD"/>
</dbReference>
<dbReference type="EMBL" id="JARKIB010000409">
    <property type="protein sequence ID" value="KAJ7710280.1"/>
    <property type="molecule type" value="Genomic_DNA"/>
</dbReference>
<name>A0AAD7H2A5_9AGAR</name>
<protein>
    <recommendedName>
        <fullName evidence="1">GPI inositol-deacylase winged helix domain-containing protein</fullName>
    </recommendedName>
</protein>
<accession>A0AAD7H2A5</accession>
<keyword evidence="3" id="KW-1185">Reference proteome</keyword>
<organism evidence="2 3">
    <name type="scientific">Mycena metata</name>
    <dbReference type="NCBI Taxonomy" id="1033252"/>
    <lineage>
        <taxon>Eukaryota</taxon>
        <taxon>Fungi</taxon>
        <taxon>Dikarya</taxon>
        <taxon>Basidiomycota</taxon>
        <taxon>Agaricomycotina</taxon>
        <taxon>Agaricomycetes</taxon>
        <taxon>Agaricomycetidae</taxon>
        <taxon>Agaricales</taxon>
        <taxon>Marasmiineae</taxon>
        <taxon>Mycenaceae</taxon>
        <taxon>Mycena</taxon>
    </lineage>
</organism>
<feature type="domain" description="GPI inositol-deacylase winged helix" evidence="1">
    <location>
        <begin position="116"/>
        <end position="176"/>
    </location>
</feature>
<dbReference type="Proteomes" id="UP001215598">
    <property type="component" value="Unassembled WGS sequence"/>
</dbReference>
<dbReference type="AlphaFoldDB" id="A0AAD7H2A5"/>
<sequence length="182" mass="20569">MITSRPHIRLDLYFPDSQVLDIRPADDDIRRYVDKQIYKSPPLSRHVRAQPQLGDEIRAAIAQNAQGMFLLAKLHINSLAAKLTIKAVRDALPHLPKDLDRMYDETMERIDGQREEERELACRVLLWVANSERNLTVAELPEALAIEPGSRTLSVDNLLDIDTILSVCGGLVMVDDILLSYA</sequence>
<evidence type="ECO:0000313" key="2">
    <source>
        <dbReference type="EMBL" id="KAJ7710280.1"/>
    </source>
</evidence>
<proteinExistence type="predicted"/>
<evidence type="ECO:0000259" key="1">
    <source>
        <dbReference type="Pfam" id="PF22939"/>
    </source>
</evidence>
<dbReference type="PANTHER" id="PTHR10039:SF15">
    <property type="entry name" value="NACHT DOMAIN-CONTAINING PROTEIN"/>
    <property type="match status" value="1"/>
</dbReference>
<dbReference type="Pfam" id="PF22939">
    <property type="entry name" value="WHD_GPIID"/>
    <property type="match status" value="1"/>
</dbReference>